<dbReference type="Proteomes" id="UP000217199">
    <property type="component" value="Unassembled WGS sequence"/>
</dbReference>
<gene>
    <name evidence="6" type="ORF">PNOK_0800000</name>
</gene>
<keyword evidence="7" id="KW-1185">Reference proteome</keyword>
<dbReference type="InParanoid" id="A0A286U9X6"/>
<keyword evidence="1" id="KW-0479">Metal-binding</keyword>
<sequence>MAAVATSMYYANPTPSMYPRQYQKPRGLRVCDTCASVEQPGQRFRMCGGCMITQYCSTDCQKRHWPSHKPICQHTSGMLENSKQDANENLVKDLRKFVSAHQTLLSWSAFQALQLRRLPSNIRSYALHVELQYRQHADPARRFRIAATRIVSRSVVESYDPLVAQDIARREERCRQAGGIGAAVVLIQCEDMSQVMPVECDSPSKISWDLYEDWAGVLTRFVDAGRVDFQPMTTTSRGVIYG</sequence>
<keyword evidence="2 4" id="KW-0863">Zinc-finger</keyword>
<evidence type="ECO:0000256" key="2">
    <source>
        <dbReference type="ARBA" id="ARBA00022771"/>
    </source>
</evidence>
<keyword evidence="3" id="KW-0862">Zinc</keyword>
<proteinExistence type="predicted"/>
<dbReference type="STRING" id="2282107.A0A286U9X6"/>
<evidence type="ECO:0000256" key="4">
    <source>
        <dbReference type="PROSITE-ProRule" id="PRU00134"/>
    </source>
</evidence>
<name>A0A286U9X6_9AGAM</name>
<protein>
    <recommendedName>
        <fullName evidence="5">MYND-type domain-containing protein</fullName>
    </recommendedName>
</protein>
<dbReference type="AlphaFoldDB" id="A0A286U9X6"/>
<comment type="caution">
    <text evidence="6">The sequence shown here is derived from an EMBL/GenBank/DDBJ whole genome shotgun (WGS) entry which is preliminary data.</text>
</comment>
<organism evidence="6 7">
    <name type="scientific">Pyrrhoderma noxium</name>
    <dbReference type="NCBI Taxonomy" id="2282107"/>
    <lineage>
        <taxon>Eukaryota</taxon>
        <taxon>Fungi</taxon>
        <taxon>Dikarya</taxon>
        <taxon>Basidiomycota</taxon>
        <taxon>Agaricomycotina</taxon>
        <taxon>Agaricomycetes</taxon>
        <taxon>Hymenochaetales</taxon>
        <taxon>Hymenochaetaceae</taxon>
        <taxon>Pyrrhoderma</taxon>
    </lineage>
</organism>
<evidence type="ECO:0000313" key="6">
    <source>
        <dbReference type="EMBL" id="PAV16380.1"/>
    </source>
</evidence>
<evidence type="ECO:0000313" key="7">
    <source>
        <dbReference type="Proteomes" id="UP000217199"/>
    </source>
</evidence>
<dbReference type="OrthoDB" id="432970at2759"/>
<dbReference type="GO" id="GO:0008270">
    <property type="term" value="F:zinc ion binding"/>
    <property type="evidence" value="ECO:0007669"/>
    <property type="project" value="UniProtKB-KW"/>
</dbReference>
<dbReference type="InterPro" id="IPR002893">
    <property type="entry name" value="Znf_MYND"/>
</dbReference>
<dbReference type="PROSITE" id="PS50865">
    <property type="entry name" value="ZF_MYND_2"/>
    <property type="match status" value="1"/>
</dbReference>
<dbReference type="Pfam" id="PF01753">
    <property type="entry name" value="zf-MYND"/>
    <property type="match status" value="1"/>
</dbReference>
<dbReference type="EMBL" id="NBII01000008">
    <property type="protein sequence ID" value="PAV16380.1"/>
    <property type="molecule type" value="Genomic_DNA"/>
</dbReference>
<feature type="domain" description="MYND-type" evidence="5">
    <location>
        <begin position="31"/>
        <end position="72"/>
    </location>
</feature>
<evidence type="ECO:0000256" key="1">
    <source>
        <dbReference type="ARBA" id="ARBA00022723"/>
    </source>
</evidence>
<dbReference type="PROSITE" id="PS01360">
    <property type="entry name" value="ZF_MYND_1"/>
    <property type="match status" value="1"/>
</dbReference>
<accession>A0A286U9X6</accession>
<reference evidence="6 7" key="1">
    <citation type="journal article" date="2017" name="Mol. Ecol.">
        <title>Comparative and population genomic landscape of Phellinus noxius: A hypervariable fungus causing root rot in trees.</title>
        <authorList>
            <person name="Chung C.L."/>
            <person name="Lee T.J."/>
            <person name="Akiba M."/>
            <person name="Lee H.H."/>
            <person name="Kuo T.H."/>
            <person name="Liu D."/>
            <person name="Ke H.M."/>
            <person name="Yokoi T."/>
            <person name="Roa M.B."/>
            <person name="Lu M.J."/>
            <person name="Chang Y.Y."/>
            <person name="Ann P.J."/>
            <person name="Tsai J.N."/>
            <person name="Chen C.Y."/>
            <person name="Tzean S.S."/>
            <person name="Ota Y."/>
            <person name="Hattori T."/>
            <person name="Sahashi N."/>
            <person name="Liou R.F."/>
            <person name="Kikuchi T."/>
            <person name="Tsai I.J."/>
        </authorList>
    </citation>
    <scope>NUCLEOTIDE SEQUENCE [LARGE SCALE GENOMIC DNA]</scope>
    <source>
        <strain evidence="6 7">FFPRI411160</strain>
    </source>
</reference>
<dbReference type="SUPFAM" id="SSF144232">
    <property type="entry name" value="HIT/MYND zinc finger-like"/>
    <property type="match status" value="1"/>
</dbReference>
<dbReference type="Gene3D" id="6.10.140.2220">
    <property type="match status" value="1"/>
</dbReference>
<evidence type="ECO:0000256" key="3">
    <source>
        <dbReference type="ARBA" id="ARBA00022833"/>
    </source>
</evidence>
<evidence type="ECO:0000259" key="5">
    <source>
        <dbReference type="PROSITE" id="PS50865"/>
    </source>
</evidence>